<dbReference type="EMBL" id="MK500327">
    <property type="protein sequence ID" value="QBK85783.1"/>
    <property type="molecule type" value="Genomic_DNA"/>
</dbReference>
<reference evidence="1" key="1">
    <citation type="journal article" date="2019" name="MBio">
        <title>Virus Genomes from Deep Sea Sediments Expand the Ocean Megavirome and Support Independent Origins of Viral Gigantism.</title>
        <authorList>
            <person name="Backstrom D."/>
            <person name="Yutin N."/>
            <person name="Jorgensen S.L."/>
            <person name="Dharamshi J."/>
            <person name="Homa F."/>
            <person name="Zaremba-Niedwiedzka K."/>
            <person name="Spang A."/>
            <person name="Wolf Y.I."/>
            <person name="Koonin E.V."/>
            <person name="Ettema T.J."/>
        </authorList>
    </citation>
    <scope>NUCLEOTIDE SEQUENCE</scope>
</reference>
<accession>A0A481YR88</accession>
<evidence type="ECO:0000313" key="1">
    <source>
        <dbReference type="EMBL" id="QBK85783.1"/>
    </source>
</evidence>
<name>A0A481YR88_9VIRU</name>
<sequence>MLTLKIVDVSNEYDVYDDDEVNDGVDKYDLYFKYSNQDEDTKTSLSFYFGSVRLPTLQRIVRGDFDKIVLEDSDGTTNGMGWTWTIDQNKCLFCSDSASGGSTLELEFPRHYLVNVLRDKIEVLQDLPFRANVKRAK</sequence>
<organism evidence="1">
    <name type="scientific">Marseillevirus LCMAC101</name>
    <dbReference type="NCBI Taxonomy" id="2506602"/>
    <lineage>
        <taxon>Viruses</taxon>
        <taxon>Varidnaviria</taxon>
        <taxon>Bamfordvirae</taxon>
        <taxon>Nucleocytoviricota</taxon>
        <taxon>Megaviricetes</taxon>
        <taxon>Pimascovirales</taxon>
        <taxon>Pimascovirales incertae sedis</taxon>
        <taxon>Marseilleviridae</taxon>
    </lineage>
</organism>
<protein>
    <submittedName>
        <fullName evidence="1">Uncharacterized protein</fullName>
    </submittedName>
</protein>
<gene>
    <name evidence="1" type="ORF">LCMAC101_03780</name>
</gene>
<proteinExistence type="predicted"/>